<keyword evidence="4 5" id="KW-0472">Membrane</keyword>
<dbReference type="InterPro" id="IPR005821">
    <property type="entry name" value="Ion_trans_dom"/>
</dbReference>
<dbReference type="InterPro" id="IPR014710">
    <property type="entry name" value="RmlC-like_jellyroll"/>
</dbReference>
<evidence type="ECO:0000313" key="8">
    <source>
        <dbReference type="Proteomes" id="UP001189429"/>
    </source>
</evidence>
<dbReference type="PANTHER" id="PTHR45689:SF5">
    <property type="entry name" value="I[[H]] CHANNEL, ISOFORM E"/>
    <property type="match status" value="1"/>
</dbReference>
<dbReference type="EMBL" id="CAUYUJ010012969">
    <property type="protein sequence ID" value="CAK0834972.1"/>
    <property type="molecule type" value="Genomic_DNA"/>
</dbReference>
<dbReference type="Gene3D" id="1.10.287.630">
    <property type="entry name" value="Helix hairpin bin"/>
    <property type="match status" value="1"/>
</dbReference>
<dbReference type="Proteomes" id="UP001189429">
    <property type="component" value="Unassembled WGS sequence"/>
</dbReference>
<keyword evidence="8" id="KW-1185">Reference proteome</keyword>
<evidence type="ECO:0000256" key="2">
    <source>
        <dbReference type="ARBA" id="ARBA00022692"/>
    </source>
</evidence>
<dbReference type="Gene3D" id="1.10.287.70">
    <property type="match status" value="1"/>
</dbReference>
<organism evidence="7 8">
    <name type="scientific">Prorocentrum cordatum</name>
    <dbReference type="NCBI Taxonomy" id="2364126"/>
    <lineage>
        <taxon>Eukaryota</taxon>
        <taxon>Sar</taxon>
        <taxon>Alveolata</taxon>
        <taxon>Dinophyceae</taxon>
        <taxon>Prorocentrales</taxon>
        <taxon>Prorocentraceae</taxon>
        <taxon>Prorocentrum</taxon>
    </lineage>
</organism>
<name>A0ABN9SSH8_9DINO</name>
<gene>
    <name evidence="7" type="ORF">PCOR1329_LOCUS32199</name>
</gene>
<evidence type="ECO:0000256" key="4">
    <source>
        <dbReference type="ARBA" id="ARBA00023136"/>
    </source>
</evidence>
<comment type="subcellular location">
    <subcellularLocation>
        <location evidence="1">Membrane</location>
        <topology evidence="1">Multi-pass membrane protein</topology>
    </subcellularLocation>
</comment>
<feature type="transmembrane region" description="Helical" evidence="5">
    <location>
        <begin position="62"/>
        <end position="82"/>
    </location>
</feature>
<keyword evidence="3 5" id="KW-1133">Transmembrane helix</keyword>
<reference evidence="7" key="1">
    <citation type="submission" date="2023-10" db="EMBL/GenBank/DDBJ databases">
        <authorList>
            <person name="Chen Y."/>
            <person name="Shah S."/>
            <person name="Dougan E. K."/>
            <person name="Thang M."/>
            <person name="Chan C."/>
        </authorList>
    </citation>
    <scope>NUCLEOTIDE SEQUENCE [LARGE SCALE GENOMIC DNA]</scope>
</reference>
<evidence type="ECO:0000256" key="3">
    <source>
        <dbReference type="ARBA" id="ARBA00022989"/>
    </source>
</evidence>
<proteinExistence type="predicted"/>
<comment type="caution">
    <text evidence="7">The sequence shown here is derived from an EMBL/GenBank/DDBJ whole genome shotgun (WGS) entry which is preliminary data.</text>
</comment>
<evidence type="ECO:0000313" key="7">
    <source>
        <dbReference type="EMBL" id="CAK0834972.1"/>
    </source>
</evidence>
<evidence type="ECO:0000259" key="6">
    <source>
        <dbReference type="Pfam" id="PF00520"/>
    </source>
</evidence>
<feature type="transmembrane region" description="Helical" evidence="5">
    <location>
        <begin position="35"/>
        <end position="55"/>
    </location>
</feature>
<protein>
    <recommendedName>
        <fullName evidence="6">Ion transport domain-containing protein</fullName>
    </recommendedName>
</protein>
<dbReference type="Gene3D" id="2.60.120.10">
    <property type="entry name" value="Jelly Rolls"/>
    <property type="match status" value="1"/>
</dbReference>
<dbReference type="InterPro" id="IPR018490">
    <property type="entry name" value="cNMP-bd_dom_sf"/>
</dbReference>
<dbReference type="Pfam" id="PF00520">
    <property type="entry name" value="Ion_trans"/>
    <property type="match status" value="1"/>
</dbReference>
<evidence type="ECO:0000256" key="1">
    <source>
        <dbReference type="ARBA" id="ARBA00004141"/>
    </source>
</evidence>
<feature type="domain" description="Ion transport" evidence="6">
    <location>
        <begin position="54"/>
        <end position="244"/>
    </location>
</feature>
<dbReference type="InterPro" id="IPR051413">
    <property type="entry name" value="K/Na_HCN_channel"/>
</dbReference>
<keyword evidence="2 5" id="KW-0812">Transmembrane</keyword>
<feature type="transmembrane region" description="Helical" evidence="5">
    <location>
        <begin position="138"/>
        <end position="163"/>
    </location>
</feature>
<sequence>MLIVPLAVFCFPENRLTFAMDLLTLVYWTLNVPHTLTMGYEAGLVTVRSPWLILLKYMRTWFIVDMVVLVPDWVIVLLSVGVRFERATSCDSAVEGAGIVRLLRNLRIVRLLRLARIARLRKLWQILNEWISSQSVNIVANITGMLMLLLTLSHFISCMWYAISNQMEGDDRWLIHYNMNEKKWNYLYATCLHWSLTQFTPAPMDIQPQNFLERVFAISVVVCALVGFSYVVGSITGSLAQFRSLKEEKTQLFWDLRVYLKRNAVEPTLSMRIQRYLHHAWRYQARNKTFSQIKILTMLSEQLQNELLFQLHSHLTIYPLVRKLLELSKLTAFRLARTAISTKQFANTDPLFIHGEKPSHMYLLVQGRFQYKRLTSEGKVVREMVDKGEDWIAEPAMWSTEWYNLGDCTAADQSSLTLVSPSHFCQEARRNPSAWDLASRYCRNFVWWLNAAEADELSDITQGDDPDKQAQLRGFMVYDPAPAWQLGKKRSNHAPNPEGC</sequence>
<evidence type="ECO:0000256" key="5">
    <source>
        <dbReference type="SAM" id="Phobius"/>
    </source>
</evidence>
<feature type="transmembrane region" description="Helical" evidence="5">
    <location>
        <begin position="216"/>
        <end position="240"/>
    </location>
</feature>
<dbReference type="SUPFAM" id="SSF51206">
    <property type="entry name" value="cAMP-binding domain-like"/>
    <property type="match status" value="1"/>
</dbReference>
<accession>A0ABN9SSH8</accession>
<dbReference type="SUPFAM" id="SSF81324">
    <property type="entry name" value="Voltage-gated potassium channels"/>
    <property type="match status" value="1"/>
</dbReference>
<dbReference type="PANTHER" id="PTHR45689">
    <property type="entry name" value="I[[H]] CHANNEL, ISOFORM E"/>
    <property type="match status" value="1"/>
</dbReference>